<sequence>MNPRSKRQADYLRNKCRRALRAWRLPGNQIDDLIVDAEYLNRNRAYLSALASYKDRYAYDPTFREGCLDTSRWVLMNRLDTITIHELEIAVDYLLAELPMFFNSAAILGKKEAIFCYRDCPAFIRGIFEKREDIVPDNQGHVIVDVEGP</sequence>
<name>A0A450VET1_9GAMM</name>
<comment type="similarity">
    <text evidence="1">Belongs to the CDPS family.</text>
</comment>
<proteinExistence type="inferred from homology"/>
<keyword evidence="2" id="KW-0808">Transferase</keyword>
<dbReference type="Gene3D" id="3.40.50.11710">
    <property type="entry name" value="Cyclodipeptide synthase"/>
    <property type="match status" value="1"/>
</dbReference>
<evidence type="ECO:0000256" key="2">
    <source>
        <dbReference type="ARBA" id="ARBA00022679"/>
    </source>
</evidence>
<gene>
    <name evidence="5" type="ORF">BECKH772A_GA0070896_1012811</name>
    <name evidence="4" type="ORF">BECKH772B_GA0070898_100971</name>
    <name evidence="6" type="ORF">BECKH772C_GA0070978_1012211</name>
</gene>
<dbReference type="GO" id="GO:0016755">
    <property type="term" value="F:aminoacyltransferase activity"/>
    <property type="evidence" value="ECO:0007669"/>
    <property type="project" value="InterPro"/>
</dbReference>
<dbReference type="EMBL" id="CAADFI010000097">
    <property type="protein sequence ID" value="VFJ96724.1"/>
    <property type="molecule type" value="Genomic_DNA"/>
</dbReference>
<reference evidence="6" key="1">
    <citation type="submission" date="2019-02" db="EMBL/GenBank/DDBJ databases">
        <authorList>
            <person name="Gruber-Vodicka R. H."/>
            <person name="Seah K. B. B."/>
        </authorList>
    </citation>
    <scope>NUCLEOTIDE SEQUENCE</scope>
    <source>
        <strain evidence="6">BECK_SA2B12</strain>
        <strain evidence="5">BECK_SA2B15</strain>
        <strain evidence="4">BECK_SA2B20</strain>
    </source>
</reference>
<dbReference type="InterPro" id="IPR030903">
    <property type="entry name" value="CDPS"/>
</dbReference>
<evidence type="ECO:0000313" key="5">
    <source>
        <dbReference type="EMBL" id="VFJ97872.1"/>
    </source>
</evidence>
<accession>A0A450VET1</accession>
<dbReference type="EMBL" id="CAADFJ010000122">
    <property type="protein sequence ID" value="VFK03285.1"/>
    <property type="molecule type" value="Genomic_DNA"/>
</dbReference>
<dbReference type="AlphaFoldDB" id="A0A450VET1"/>
<dbReference type="InterPro" id="IPR038622">
    <property type="entry name" value="CDPS_sf"/>
</dbReference>
<dbReference type="Pfam" id="PF16715">
    <property type="entry name" value="CDPS"/>
    <property type="match status" value="1"/>
</dbReference>
<organism evidence="6">
    <name type="scientific">Candidatus Kentrum eta</name>
    <dbReference type="NCBI Taxonomy" id="2126337"/>
    <lineage>
        <taxon>Bacteria</taxon>
        <taxon>Pseudomonadati</taxon>
        <taxon>Pseudomonadota</taxon>
        <taxon>Gammaproteobacteria</taxon>
        <taxon>Candidatus Kentrum</taxon>
    </lineage>
</organism>
<dbReference type="NCBIfam" id="TIGR04539">
    <property type="entry name" value="tRNA_cyclodipep"/>
    <property type="match status" value="1"/>
</dbReference>
<evidence type="ECO:0000313" key="4">
    <source>
        <dbReference type="EMBL" id="VFJ96724.1"/>
    </source>
</evidence>
<protein>
    <recommendedName>
        <fullName evidence="3">Cyclodipeptide synthase</fullName>
    </recommendedName>
</protein>
<evidence type="ECO:0000313" key="6">
    <source>
        <dbReference type="EMBL" id="VFK03285.1"/>
    </source>
</evidence>
<dbReference type="EMBL" id="CAADFG010000128">
    <property type="protein sequence ID" value="VFJ97872.1"/>
    <property type="molecule type" value="Genomic_DNA"/>
</dbReference>
<evidence type="ECO:0000256" key="3">
    <source>
        <dbReference type="ARBA" id="ARBA00030771"/>
    </source>
</evidence>
<evidence type="ECO:0000256" key="1">
    <source>
        <dbReference type="ARBA" id="ARBA00006034"/>
    </source>
</evidence>